<dbReference type="Gramene" id="ERN01907">
    <property type="protein sequence ID" value="ERN01907"/>
    <property type="gene ID" value="AMTR_s00089p00175440"/>
</dbReference>
<dbReference type="Proteomes" id="UP000017836">
    <property type="component" value="Unassembled WGS sequence"/>
</dbReference>
<reference evidence="2" key="1">
    <citation type="journal article" date="2013" name="Science">
        <title>The Amborella genome and the evolution of flowering plants.</title>
        <authorList>
            <consortium name="Amborella Genome Project"/>
        </authorList>
    </citation>
    <scope>NUCLEOTIDE SEQUENCE [LARGE SCALE GENOMIC DNA]</scope>
</reference>
<evidence type="ECO:0000313" key="2">
    <source>
        <dbReference type="Proteomes" id="UP000017836"/>
    </source>
</evidence>
<dbReference type="AlphaFoldDB" id="W1NW94"/>
<name>W1NW94_AMBTC</name>
<protein>
    <submittedName>
        <fullName evidence="1">Uncharacterized protein</fullName>
    </submittedName>
</protein>
<organism evidence="1 2">
    <name type="scientific">Amborella trichopoda</name>
    <dbReference type="NCBI Taxonomy" id="13333"/>
    <lineage>
        <taxon>Eukaryota</taxon>
        <taxon>Viridiplantae</taxon>
        <taxon>Streptophyta</taxon>
        <taxon>Embryophyta</taxon>
        <taxon>Tracheophyta</taxon>
        <taxon>Spermatophyta</taxon>
        <taxon>Magnoliopsida</taxon>
        <taxon>Amborellales</taxon>
        <taxon>Amborellaceae</taxon>
        <taxon>Amborella</taxon>
    </lineage>
</organism>
<dbReference type="EMBL" id="KI394680">
    <property type="protein sequence ID" value="ERN01907.1"/>
    <property type="molecule type" value="Genomic_DNA"/>
</dbReference>
<gene>
    <name evidence="1" type="ORF">AMTR_s00089p00175440</name>
</gene>
<dbReference type="HOGENOM" id="CLU_2052805_0_0_1"/>
<accession>W1NW94</accession>
<keyword evidence="2" id="KW-1185">Reference proteome</keyword>
<sequence>MRAGDESPRVSPCSKTLLIEDQASKTWYADSQTPRFSIQSYVGNWNCDTMHGHKDLIILMRELQWHILVTDSGPVGHGDAIFCLFPGPSDWSGKLKLPMGRQLAHQGRFVELHDMGQQRD</sequence>
<evidence type="ECO:0000313" key="1">
    <source>
        <dbReference type="EMBL" id="ERN01907.1"/>
    </source>
</evidence>
<proteinExistence type="predicted"/>